<name>A0ACB9V891_9CETA</name>
<proteinExistence type="predicted"/>
<evidence type="ECO:0000313" key="2">
    <source>
        <dbReference type="Proteomes" id="UP001057279"/>
    </source>
</evidence>
<dbReference type="Proteomes" id="UP001057279">
    <property type="component" value="Linkage Group LG03"/>
</dbReference>
<sequence>MSPKAMGGPNDTAPKAETAVLSMEERQVGDPGEEPVSLIPGAKGVTEKEEVAGTPGWQETKKARKETAMYVSGQTADPTLCSKTALLPHHRDPAEGTDT</sequence>
<comment type="caution">
    <text evidence="1">The sequence shown here is derived from an EMBL/GenBank/DDBJ whole genome shotgun (WGS) entry which is preliminary data.</text>
</comment>
<keyword evidence="2" id="KW-1185">Reference proteome</keyword>
<organism evidence="1 2">
    <name type="scientific">Ovis ammon polii x Ovis aries</name>
    <dbReference type="NCBI Taxonomy" id="2918886"/>
    <lineage>
        <taxon>Eukaryota</taxon>
        <taxon>Metazoa</taxon>
        <taxon>Chordata</taxon>
        <taxon>Craniata</taxon>
        <taxon>Vertebrata</taxon>
        <taxon>Euteleostomi</taxon>
        <taxon>Mammalia</taxon>
        <taxon>Eutheria</taxon>
        <taxon>Laurasiatheria</taxon>
        <taxon>Artiodactyla</taxon>
        <taxon>Ruminantia</taxon>
        <taxon>Pecora</taxon>
        <taxon>Bovidae</taxon>
        <taxon>Caprinae</taxon>
        <taxon>Ovis</taxon>
    </lineage>
</organism>
<reference evidence="1" key="1">
    <citation type="submission" date="2022-03" db="EMBL/GenBank/DDBJ databases">
        <title>Genomic analyses of argali, domestic sheep and their hybrids provide insights into chromosomal evolution, heterosis and genetic basis of agronomic traits.</title>
        <authorList>
            <person name="Li M."/>
        </authorList>
    </citation>
    <scope>NUCLEOTIDE SEQUENCE</scope>
    <source>
        <strain evidence="1">F1 hybrid</strain>
    </source>
</reference>
<dbReference type="EMBL" id="CM043028">
    <property type="protein sequence ID" value="KAI4586097.1"/>
    <property type="molecule type" value="Genomic_DNA"/>
</dbReference>
<gene>
    <name evidence="1" type="ORF">MJG53_003884</name>
</gene>
<protein>
    <submittedName>
        <fullName evidence="1">Uncharacterized protein</fullName>
    </submittedName>
</protein>
<evidence type="ECO:0000313" key="1">
    <source>
        <dbReference type="EMBL" id="KAI4586097.1"/>
    </source>
</evidence>
<accession>A0ACB9V891</accession>